<protein>
    <submittedName>
        <fullName evidence="2">Uncharacterized protein</fullName>
    </submittedName>
</protein>
<dbReference type="EMBL" id="AP019299">
    <property type="protein sequence ID" value="BBG99836.1"/>
    <property type="molecule type" value="Genomic_DNA"/>
</dbReference>
<accession>A0A4Y1R7A9</accession>
<gene>
    <name evidence="2" type="ORF">Prudu_009658</name>
</gene>
<feature type="compositionally biased region" description="Basic and acidic residues" evidence="1">
    <location>
        <begin position="37"/>
        <end position="63"/>
    </location>
</feature>
<name>A0A4Y1R7A9_PRUDU</name>
<proteinExistence type="predicted"/>
<sequence length="63" mass="6823">MINPQAKPKIEKPTSNETDSSGEKAQDSSTSSDNSSQDDKKARDSDDSAKEKVDSEPEGHDEL</sequence>
<dbReference type="AlphaFoldDB" id="A0A4Y1R7A9"/>
<evidence type="ECO:0000256" key="1">
    <source>
        <dbReference type="SAM" id="MobiDB-lite"/>
    </source>
</evidence>
<feature type="region of interest" description="Disordered" evidence="1">
    <location>
        <begin position="1"/>
        <end position="63"/>
    </location>
</feature>
<organism evidence="2">
    <name type="scientific">Prunus dulcis</name>
    <name type="common">Almond</name>
    <name type="synonym">Amygdalus dulcis</name>
    <dbReference type="NCBI Taxonomy" id="3755"/>
    <lineage>
        <taxon>Eukaryota</taxon>
        <taxon>Viridiplantae</taxon>
        <taxon>Streptophyta</taxon>
        <taxon>Embryophyta</taxon>
        <taxon>Tracheophyta</taxon>
        <taxon>Spermatophyta</taxon>
        <taxon>Magnoliopsida</taxon>
        <taxon>eudicotyledons</taxon>
        <taxon>Gunneridae</taxon>
        <taxon>Pentapetalae</taxon>
        <taxon>rosids</taxon>
        <taxon>fabids</taxon>
        <taxon>Rosales</taxon>
        <taxon>Rosaceae</taxon>
        <taxon>Amygdaloideae</taxon>
        <taxon>Amygdaleae</taxon>
        <taxon>Prunus</taxon>
    </lineage>
</organism>
<reference evidence="2" key="1">
    <citation type="journal article" date="2019" name="Science">
        <title>Mutation of a bHLH transcription factor allowed almond domestication.</title>
        <authorList>
            <person name="Sanchez-Perez R."/>
            <person name="Pavan S."/>
            <person name="Mazzeo R."/>
            <person name="Moldovan C."/>
            <person name="Aiese Cigliano R."/>
            <person name="Del Cueto J."/>
            <person name="Ricciardi F."/>
            <person name="Lotti C."/>
            <person name="Ricciardi L."/>
            <person name="Dicenta F."/>
            <person name="Lopez-Marques R.L."/>
            <person name="Lindberg Moller B."/>
        </authorList>
    </citation>
    <scope>NUCLEOTIDE SEQUENCE</scope>
</reference>
<evidence type="ECO:0000313" key="2">
    <source>
        <dbReference type="EMBL" id="BBG99836.1"/>
    </source>
</evidence>